<evidence type="ECO:0000313" key="3">
    <source>
        <dbReference type="EMBL" id="RPA81280.1"/>
    </source>
</evidence>
<protein>
    <submittedName>
        <fullName evidence="3">Uncharacterized protein</fullName>
    </submittedName>
</protein>
<accession>A0A3N4IAW3</accession>
<keyword evidence="2" id="KW-0812">Transmembrane</keyword>
<evidence type="ECO:0000256" key="1">
    <source>
        <dbReference type="SAM" id="MobiDB-lite"/>
    </source>
</evidence>
<organism evidence="3 4">
    <name type="scientific">Ascobolus immersus RN42</name>
    <dbReference type="NCBI Taxonomy" id="1160509"/>
    <lineage>
        <taxon>Eukaryota</taxon>
        <taxon>Fungi</taxon>
        <taxon>Dikarya</taxon>
        <taxon>Ascomycota</taxon>
        <taxon>Pezizomycotina</taxon>
        <taxon>Pezizomycetes</taxon>
        <taxon>Pezizales</taxon>
        <taxon>Ascobolaceae</taxon>
        <taxon>Ascobolus</taxon>
    </lineage>
</organism>
<dbReference type="EMBL" id="ML119681">
    <property type="protein sequence ID" value="RPA81280.1"/>
    <property type="molecule type" value="Genomic_DNA"/>
</dbReference>
<dbReference type="AlphaFoldDB" id="A0A3N4IAW3"/>
<proteinExistence type="predicted"/>
<evidence type="ECO:0000256" key="2">
    <source>
        <dbReference type="SAM" id="Phobius"/>
    </source>
</evidence>
<sequence length="217" mass="23817">MGKYDAKYTAACFFTVLAGLLWLVFTTIAFCCILLFFTLVLHLYCSVFPRLERAFPNSSRKPGSLHENQPTVLRFAPANGRSDCEQIKLTEAYATAPPGSTPHTANPGPQPTGNAAVFSFPPTPDDEADFKAEGFAADFDNIKGSATGKKMKKRKGRWAWDYYYGSVKQRFNRTRFVIGISVGVFLGSLVGSALLGWVLFGIAVPRLKESGKGKKVE</sequence>
<gene>
    <name evidence="3" type="ORF">BJ508DRAFT_414926</name>
</gene>
<evidence type="ECO:0000313" key="4">
    <source>
        <dbReference type="Proteomes" id="UP000275078"/>
    </source>
</evidence>
<name>A0A3N4IAW3_ASCIM</name>
<reference evidence="3 4" key="1">
    <citation type="journal article" date="2018" name="Nat. Ecol. Evol.">
        <title>Pezizomycetes genomes reveal the molecular basis of ectomycorrhizal truffle lifestyle.</title>
        <authorList>
            <person name="Murat C."/>
            <person name="Payen T."/>
            <person name="Noel B."/>
            <person name="Kuo A."/>
            <person name="Morin E."/>
            <person name="Chen J."/>
            <person name="Kohler A."/>
            <person name="Krizsan K."/>
            <person name="Balestrini R."/>
            <person name="Da Silva C."/>
            <person name="Montanini B."/>
            <person name="Hainaut M."/>
            <person name="Levati E."/>
            <person name="Barry K.W."/>
            <person name="Belfiori B."/>
            <person name="Cichocki N."/>
            <person name="Clum A."/>
            <person name="Dockter R.B."/>
            <person name="Fauchery L."/>
            <person name="Guy J."/>
            <person name="Iotti M."/>
            <person name="Le Tacon F."/>
            <person name="Lindquist E.A."/>
            <person name="Lipzen A."/>
            <person name="Malagnac F."/>
            <person name="Mello A."/>
            <person name="Molinier V."/>
            <person name="Miyauchi S."/>
            <person name="Poulain J."/>
            <person name="Riccioni C."/>
            <person name="Rubini A."/>
            <person name="Sitrit Y."/>
            <person name="Splivallo R."/>
            <person name="Traeger S."/>
            <person name="Wang M."/>
            <person name="Zifcakova L."/>
            <person name="Wipf D."/>
            <person name="Zambonelli A."/>
            <person name="Paolocci F."/>
            <person name="Nowrousian M."/>
            <person name="Ottonello S."/>
            <person name="Baldrian P."/>
            <person name="Spatafora J.W."/>
            <person name="Henrissat B."/>
            <person name="Nagy L.G."/>
            <person name="Aury J.M."/>
            <person name="Wincker P."/>
            <person name="Grigoriev I.V."/>
            <person name="Bonfante P."/>
            <person name="Martin F.M."/>
        </authorList>
    </citation>
    <scope>NUCLEOTIDE SEQUENCE [LARGE SCALE GENOMIC DNA]</scope>
    <source>
        <strain evidence="3 4">RN42</strain>
    </source>
</reference>
<feature type="transmembrane region" description="Helical" evidence="2">
    <location>
        <begin position="20"/>
        <end position="44"/>
    </location>
</feature>
<feature type="transmembrane region" description="Helical" evidence="2">
    <location>
        <begin position="176"/>
        <end position="200"/>
    </location>
</feature>
<keyword evidence="2" id="KW-0472">Membrane</keyword>
<keyword evidence="4" id="KW-1185">Reference proteome</keyword>
<dbReference type="Proteomes" id="UP000275078">
    <property type="component" value="Unassembled WGS sequence"/>
</dbReference>
<feature type="region of interest" description="Disordered" evidence="1">
    <location>
        <begin position="95"/>
        <end position="114"/>
    </location>
</feature>
<keyword evidence="2" id="KW-1133">Transmembrane helix</keyword>